<evidence type="ECO:0000256" key="1">
    <source>
        <dbReference type="ARBA" id="ARBA00004141"/>
    </source>
</evidence>
<sequence length="163" mass="18231">MERKVLSQFLRFGTVGVLGLFWDTATVYLLRPIVGLATAIFCAYFLAASINWALNRLWTFQGAGSHKHIMLQWLHFLAANSLGFVLNRGTVYTLCFTIPLCARYPVLALMAGSVAGMLANFSLSRRLVFREKSPETPAELIHMTIEPLDAFLQRGKPSSPEKH</sequence>
<evidence type="ECO:0000256" key="3">
    <source>
        <dbReference type="ARBA" id="ARBA00022692"/>
    </source>
</evidence>
<comment type="caution">
    <text evidence="8">The sequence shown here is derived from an EMBL/GenBank/DDBJ whole genome shotgun (WGS) entry which is preliminary data.</text>
</comment>
<accession>A0AA35Y2N5</accession>
<feature type="transmembrane region" description="Helical" evidence="6">
    <location>
        <begin position="36"/>
        <end position="54"/>
    </location>
</feature>
<dbReference type="GO" id="GO:0000271">
    <property type="term" value="P:polysaccharide biosynthetic process"/>
    <property type="evidence" value="ECO:0007669"/>
    <property type="project" value="InterPro"/>
</dbReference>
<dbReference type="AlphaFoldDB" id="A0AA35Y2N5"/>
<evidence type="ECO:0000256" key="2">
    <source>
        <dbReference type="ARBA" id="ARBA00009399"/>
    </source>
</evidence>
<dbReference type="PANTHER" id="PTHR38459:SF1">
    <property type="entry name" value="PROPHAGE BACTOPRENOL-LINKED GLUCOSE TRANSLOCASE HOMOLOG"/>
    <property type="match status" value="1"/>
</dbReference>
<dbReference type="GO" id="GO:0005886">
    <property type="term" value="C:plasma membrane"/>
    <property type="evidence" value="ECO:0007669"/>
    <property type="project" value="TreeGrafter"/>
</dbReference>
<dbReference type="Pfam" id="PF04138">
    <property type="entry name" value="GtrA_DPMS_TM"/>
    <property type="match status" value="1"/>
</dbReference>
<keyword evidence="4 6" id="KW-1133">Transmembrane helix</keyword>
<organism evidence="8 9">
    <name type="scientific">Brytella acorum</name>
    <dbReference type="NCBI Taxonomy" id="2959299"/>
    <lineage>
        <taxon>Bacteria</taxon>
        <taxon>Pseudomonadati</taxon>
        <taxon>Pseudomonadota</taxon>
        <taxon>Alphaproteobacteria</taxon>
        <taxon>Acetobacterales</taxon>
        <taxon>Acetobacteraceae</taxon>
        <taxon>Brytella</taxon>
    </lineage>
</organism>
<evidence type="ECO:0000256" key="6">
    <source>
        <dbReference type="SAM" id="Phobius"/>
    </source>
</evidence>
<dbReference type="EMBL" id="CATKSH010000001">
    <property type="protein sequence ID" value="CAI9119449.1"/>
    <property type="molecule type" value="Genomic_DNA"/>
</dbReference>
<feature type="transmembrane region" description="Helical" evidence="6">
    <location>
        <begin position="12"/>
        <end position="30"/>
    </location>
</feature>
<gene>
    <name evidence="8" type="ORF">LMG32879_000264</name>
</gene>
<evidence type="ECO:0000259" key="7">
    <source>
        <dbReference type="Pfam" id="PF04138"/>
    </source>
</evidence>
<feature type="transmembrane region" description="Helical" evidence="6">
    <location>
        <begin position="106"/>
        <end position="123"/>
    </location>
</feature>
<dbReference type="RefSeq" id="WP_289842680.1">
    <property type="nucleotide sequence ID" value="NZ_JARBJP010000007.1"/>
</dbReference>
<keyword evidence="3 6" id="KW-0812">Transmembrane</keyword>
<reference evidence="8" key="1">
    <citation type="submission" date="2023-03" db="EMBL/GenBank/DDBJ databases">
        <authorList>
            <person name="Cleenwerck I."/>
        </authorList>
    </citation>
    <scope>NUCLEOTIDE SEQUENCE</scope>
    <source>
        <strain evidence="8">LMG 32879</strain>
    </source>
</reference>
<keyword evidence="5 6" id="KW-0472">Membrane</keyword>
<evidence type="ECO:0000256" key="5">
    <source>
        <dbReference type="ARBA" id="ARBA00023136"/>
    </source>
</evidence>
<proteinExistence type="inferred from homology"/>
<evidence type="ECO:0000256" key="4">
    <source>
        <dbReference type="ARBA" id="ARBA00022989"/>
    </source>
</evidence>
<dbReference type="Proteomes" id="UP001176960">
    <property type="component" value="Unassembled WGS sequence"/>
</dbReference>
<feature type="transmembrane region" description="Helical" evidence="6">
    <location>
        <begin position="74"/>
        <end position="100"/>
    </location>
</feature>
<comment type="similarity">
    <text evidence="2">Belongs to the GtrA family.</text>
</comment>
<comment type="subcellular location">
    <subcellularLocation>
        <location evidence="1">Membrane</location>
        <topology evidence="1">Multi-pass membrane protein</topology>
    </subcellularLocation>
</comment>
<keyword evidence="9" id="KW-1185">Reference proteome</keyword>
<protein>
    <submittedName>
        <fullName evidence="8">GtrA family protein</fullName>
    </submittedName>
</protein>
<evidence type="ECO:0000313" key="8">
    <source>
        <dbReference type="EMBL" id="CAI9119449.1"/>
    </source>
</evidence>
<feature type="domain" description="GtrA/DPMS transmembrane" evidence="7">
    <location>
        <begin position="11"/>
        <end position="129"/>
    </location>
</feature>
<name>A0AA35Y2N5_9PROT</name>
<evidence type="ECO:0000313" key="9">
    <source>
        <dbReference type="Proteomes" id="UP001176960"/>
    </source>
</evidence>
<dbReference type="InterPro" id="IPR051401">
    <property type="entry name" value="GtrA_CellWall_Glycosyl"/>
</dbReference>
<dbReference type="PANTHER" id="PTHR38459">
    <property type="entry name" value="PROPHAGE BACTOPRENOL-LINKED GLUCOSE TRANSLOCASE HOMOLOG"/>
    <property type="match status" value="1"/>
</dbReference>
<dbReference type="InterPro" id="IPR007267">
    <property type="entry name" value="GtrA_DPMS_TM"/>
</dbReference>